<dbReference type="SMART" id="SM00673">
    <property type="entry name" value="CARP"/>
    <property type="match status" value="2"/>
</dbReference>
<dbReference type="Pfam" id="PF16752">
    <property type="entry name" value="TBCC_N"/>
    <property type="match status" value="1"/>
</dbReference>
<evidence type="ECO:0000256" key="8">
    <source>
        <dbReference type="ARBA" id="ARBA00058607"/>
    </source>
</evidence>
<evidence type="ECO:0000256" key="11">
    <source>
        <dbReference type="SAM" id="MobiDB-lite"/>
    </source>
</evidence>
<keyword evidence="6" id="KW-0143">Chaperone</keyword>
<comment type="subcellular location">
    <subcellularLocation>
        <location evidence="1">Cytoplasm</location>
    </subcellularLocation>
</comment>
<proteinExistence type="inferred from homology"/>
<evidence type="ECO:0000256" key="3">
    <source>
        <dbReference type="ARBA" id="ARBA00022490"/>
    </source>
</evidence>
<comment type="function">
    <text evidence="8">Tubulin-folding protein; involved in the final step of the tubulin folding pathway.</text>
</comment>
<dbReference type="PANTHER" id="PTHR15139">
    <property type="entry name" value="TUBULIN FOLDING COFACTOR C"/>
    <property type="match status" value="1"/>
</dbReference>
<dbReference type="Pfam" id="PF07986">
    <property type="entry name" value="TBCC"/>
    <property type="match status" value="1"/>
</dbReference>
<evidence type="ECO:0000259" key="13">
    <source>
        <dbReference type="PROSITE" id="PS51329"/>
    </source>
</evidence>
<comment type="subunit">
    <text evidence="7">Supercomplex made of cofactors A to E. Cofactors A and D function by capturing and stabilizing tubulin in a quasi-native conformation. Cofactor E binds to the cofactor D-tubulin complex; interaction with cofactor C then causes the release of tubulin polypeptides that are committed to the native state.</text>
</comment>
<dbReference type="PANTHER" id="PTHR15139:SF0">
    <property type="entry name" value="TUBULIN-SPECIFIC CHAPERONE C"/>
    <property type="match status" value="1"/>
</dbReference>
<dbReference type="InterPro" id="IPR038397">
    <property type="entry name" value="TBCC_N_sf"/>
</dbReference>
<feature type="chain" id="PRO_5034012361" description="Tubulin-specific chaperone C" evidence="12">
    <location>
        <begin position="24"/>
        <end position="399"/>
    </location>
</feature>
<evidence type="ECO:0000256" key="6">
    <source>
        <dbReference type="ARBA" id="ARBA00023186"/>
    </source>
</evidence>
<dbReference type="InterPro" id="IPR027684">
    <property type="entry name" value="TBCC"/>
</dbReference>
<keyword evidence="3" id="KW-0963">Cytoplasm</keyword>
<comment type="similarity">
    <text evidence="2">Belongs to the TBCC family.</text>
</comment>
<dbReference type="GO" id="GO:0015631">
    <property type="term" value="F:tubulin binding"/>
    <property type="evidence" value="ECO:0007669"/>
    <property type="project" value="InterPro"/>
</dbReference>
<sequence length="399" mass="44294">MYFIGIFCSLAAWYLFICSKCKVQPQNSRGQCDNKTVCKSDVHTSACRRHPTNMDAVVDASAENAVHGEDGAAKLQDRLQRRHQARIEDTERRKEAKQSQSVAEEKIGYFSSTFNSERASIAELLSTCSGADRAAATQKLEDATVKTAQLQKFVNDSVCFLTQYELRQAQDALQKLQASLAETREEALPKKKFAFRSRTKAAEKVSKQATDSPPDVGRSPDSGITKTDGAPASQQCGFSYMNNAFLTKTAEEILNQDVLLTHLTNCKVRLFGSPSTLHLKHIDSCEILCGPVSTSVFVDNCRNSILAVACQQLRTHNTTDTQVYLHVTSRAIIEDCKGVSFAPLSWSYPTMQEDFSVSGLDPGRNNWNQVDDFNWLAAGTPSPNWTVIPEEDRKTTWDP</sequence>
<feature type="signal peptide" evidence="12">
    <location>
        <begin position="1"/>
        <end position="23"/>
    </location>
</feature>
<gene>
    <name evidence="14" type="primary">TBCC</name>
    <name evidence="14" type="synonym">tbcc</name>
</gene>
<dbReference type="InterPro" id="IPR016098">
    <property type="entry name" value="CAP/MinC_C"/>
</dbReference>
<dbReference type="GO" id="GO:0007023">
    <property type="term" value="P:post-chaperonin tubulin folding pathway"/>
    <property type="evidence" value="ECO:0007669"/>
    <property type="project" value="InterPro"/>
</dbReference>
<evidence type="ECO:0000313" key="15">
    <source>
        <dbReference type="Proteomes" id="UP000694548"/>
    </source>
</evidence>
<feature type="domain" description="C-CAP/cofactor C-like" evidence="13">
    <location>
        <begin position="231"/>
        <end position="375"/>
    </location>
</feature>
<evidence type="ECO:0000256" key="1">
    <source>
        <dbReference type="ARBA" id="ARBA00004496"/>
    </source>
</evidence>
<name>A0A8C6KUA7_NOTFU</name>
<dbReference type="AlphaFoldDB" id="A0A8C6KUA7"/>
<evidence type="ECO:0000256" key="4">
    <source>
        <dbReference type="ARBA" id="ARBA00022553"/>
    </source>
</evidence>
<dbReference type="InterPro" id="IPR006599">
    <property type="entry name" value="CARP_motif"/>
</dbReference>
<accession>A0A8C6KUA7</accession>
<dbReference type="Proteomes" id="UP000694548">
    <property type="component" value="Chromosome sgr12"/>
</dbReference>
<evidence type="ECO:0000256" key="9">
    <source>
        <dbReference type="ARBA" id="ARBA00067872"/>
    </source>
</evidence>
<keyword evidence="4" id="KW-0597">Phosphoprotein</keyword>
<dbReference type="InterPro" id="IPR017901">
    <property type="entry name" value="C-CAP_CF_C-like"/>
</dbReference>
<evidence type="ECO:0000256" key="10">
    <source>
        <dbReference type="ARBA" id="ARBA00079876"/>
    </source>
</evidence>
<feature type="region of interest" description="Disordered" evidence="11">
    <location>
        <begin position="203"/>
        <end position="230"/>
    </location>
</feature>
<dbReference type="FunFam" id="2.160.20.70:FF:000007">
    <property type="entry name" value="tubulin-specific chaperone C"/>
    <property type="match status" value="1"/>
</dbReference>
<keyword evidence="15" id="KW-1185">Reference proteome</keyword>
<dbReference type="InterPro" id="IPR012945">
    <property type="entry name" value="Tubulin-bd_cofactor_C_dom"/>
</dbReference>
<dbReference type="Gene3D" id="2.160.20.70">
    <property type="match status" value="1"/>
</dbReference>
<evidence type="ECO:0000256" key="5">
    <source>
        <dbReference type="ARBA" id="ARBA00022990"/>
    </source>
</evidence>
<evidence type="ECO:0000313" key="14">
    <source>
        <dbReference type="Ensembl" id="ENSNFUP00015009685.1"/>
    </source>
</evidence>
<reference evidence="14" key="1">
    <citation type="submission" date="2014-08" db="EMBL/GenBank/DDBJ databases">
        <authorList>
            <person name="Senf B."/>
            <person name="Petzold A."/>
            <person name="Downie B.R."/>
            <person name="Koch P."/>
            <person name="Platzer M."/>
        </authorList>
    </citation>
    <scope>NUCLEOTIDE SEQUENCE [LARGE SCALE GENOMIC DNA]</scope>
    <source>
        <strain evidence="14">GRZ</strain>
    </source>
</reference>
<dbReference type="Gene3D" id="1.20.58.1250">
    <property type="entry name" value="Tubulin Binding Cofactor C, N-terminal domain"/>
    <property type="match status" value="1"/>
</dbReference>
<evidence type="ECO:0000256" key="2">
    <source>
        <dbReference type="ARBA" id="ARBA00008848"/>
    </source>
</evidence>
<dbReference type="GeneTree" id="ENSGT00940000162058"/>
<evidence type="ECO:0000256" key="7">
    <source>
        <dbReference type="ARBA" id="ARBA00026055"/>
    </source>
</evidence>
<dbReference type="GO" id="GO:0005829">
    <property type="term" value="C:cytosol"/>
    <property type="evidence" value="ECO:0007669"/>
    <property type="project" value="UniProtKB-ARBA"/>
</dbReference>
<dbReference type="PROSITE" id="PS51329">
    <property type="entry name" value="C_CAP_COFACTOR_C"/>
    <property type="match status" value="1"/>
</dbReference>
<organism evidence="14 15">
    <name type="scientific">Nothobranchius furzeri</name>
    <name type="common">Turquoise killifish</name>
    <dbReference type="NCBI Taxonomy" id="105023"/>
    <lineage>
        <taxon>Eukaryota</taxon>
        <taxon>Metazoa</taxon>
        <taxon>Chordata</taxon>
        <taxon>Craniata</taxon>
        <taxon>Vertebrata</taxon>
        <taxon>Euteleostomi</taxon>
        <taxon>Actinopterygii</taxon>
        <taxon>Neopterygii</taxon>
        <taxon>Teleostei</taxon>
        <taxon>Neoteleostei</taxon>
        <taxon>Acanthomorphata</taxon>
        <taxon>Ovalentaria</taxon>
        <taxon>Atherinomorphae</taxon>
        <taxon>Cyprinodontiformes</taxon>
        <taxon>Nothobranchiidae</taxon>
        <taxon>Nothobranchius</taxon>
    </lineage>
</organism>
<protein>
    <recommendedName>
        <fullName evidence="9">Tubulin-specific chaperone C</fullName>
    </recommendedName>
    <alternativeName>
        <fullName evidence="10">Tubulin-folding cofactor C</fullName>
    </alternativeName>
</protein>
<dbReference type="InterPro" id="IPR031925">
    <property type="entry name" value="TBCC_N"/>
</dbReference>
<keyword evidence="12" id="KW-0732">Signal</keyword>
<reference evidence="14" key="2">
    <citation type="submission" date="2025-08" db="UniProtKB">
        <authorList>
            <consortium name="Ensembl"/>
        </authorList>
    </citation>
    <scope>IDENTIFICATION</scope>
</reference>
<evidence type="ECO:0000256" key="12">
    <source>
        <dbReference type="SAM" id="SignalP"/>
    </source>
</evidence>
<reference evidence="14" key="3">
    <citation type="submission" date="2025-09" db="UniProtKB">
        <authorList>
            <consortium name="Ensembl"/>
        </authorList>
    </citation>
    <scope>IDENTIFICATION</scope>
</reference>
<keyword evidence="5" id="KW-0007">Acetylation</keyword>
<dbReference type="Ensembl" id="ENSNFUT00015010181.1">
    <property type="protein sequence ID" value="ENSNFUP00015009685.1"/>
    <property type="gene ID" value="ENSNFUG00015004724.1"/>
</dbReference>
<dbReference type="FunFam" id="1.20.58.1250:FF:000001">
    <property type="entry name" value="Tubulin-specific chaperone C"/>
    <property type="match status" value="1"/>
</dbReference>
<dbReference type="GO" id="GO:0007021">
    <property type="term" value="P:tubulin complex assembly"/>
    <property type="evidence" value="ECO:0007669"/>
    <property type="project" value="TreeGrafter"/>
</dbReference>